<organism evidence="2 3">
    <name type="scientific">Amborella trichopoda</name>
    <dbReference type="NCBI Taxonomy" id="13333"/>
    <lineage>
        <taxon>Eukaryota</taxon>
        <taxon>Viridiplantae</taxon>
        <taxon>Streptophyta</taxon>
        <taxon>Embryophyta</taxon>
        <taxon>Tracheophyta</taxon>
        <taxon>Spermatophyta</taxon>
        <taxon>Magnoliopsida</taxon>
        <taxon>Amborellales</taxon>
        <taxon>Amborellaceae</taxon>
        <taxon>Amborella</taxon>
    </lineage>
</organism>
<dbReference type="EMBL" id="KI394998">
    <property type="protein sequence ID" value="ERM99602.1"/>
    <property type="molecule type" value="Genomic_DNA"/>
</dbReference>
<evidence type="ECO:0000313" key="2">
    <source>
        <dbReference type="EMBL" id="ERM99602.1"/>
    </source>
</evidence>
<dbReference type="eggNOG" id="ENOG502QQ4H">
    <property type="taxonomic scope" value="Eukaryota"/>
</dbReference>
<name>W1NVG1_AMBTC</name>
<sequence length="277" mass="31989">MLEMKELDSKRRANSNLERFLNCTTPSFPAQRLFKDYIHGSEELEQWGSFENGYSEYFRLRDLWNCYDEWSAYGAGVPVHLRTGEIVLQYYVPYLSALQIYTRTPITPTSPFSDQARDGRHSSDCDLRDLSGSDSESVNSNSSESRSSSLQSWCSNYDNERWEAQSDGNRENFWRPTNRLGYLYLEYMEHTPPYARVPFMDKINQLIAGCPELTSLRSIDLSPASWMSVAWYPIYHIPPSRMVRDLSACFLTYHTLSSSFQGIVPNCQNCLSSQSTQ</sequence>
<dbReference type="Proteomes" id="UP000017836">
    <property type="component" value="Unassembled WGS sequence"/>
</dbReference>
<dbReference type="OMA" id="NGLWHPW"/>
<dbReference type="HOGENOM" id="CLU_035287_2_0_1"/>
<dbReference type="PANTHER" id="PTHR31343">
    <property type="entry name" value="T15D22.8"/>
    <property type="match status" value="1"/>
</dbReference>
<evidence type="ECO:0000313" key="3">
    <source>
        <dbReference type="Proteomes" id="UP000017836"/>
    </source>
</evidence>
<dbReference type="InterPro" id="IPR008507">
    <property type="entry name" value="DUF789"/>
</dbReference>
<reference evidence="3" key="1">
    <citation type="journal article" date="2013" name="Science">
        <title>The Amborella genome and the evolution of flowering plants.</title>
        <authorList>
            <consortium name="Amborella Genome Project"/>
        </authorList>
    </citation>
    <scope>NUCLEOTIDE SEQUENCE [LARGE SCALE GENOMIC DNA]</scope>
</reference>
<feature type="compositionally biased region" description="Basic and acidic residues" evidence="1">
    <location>
        <begin position="115"/>
        <end position="131"/>
    </location>
</feature>
<feature type="compositionally biased region" description="Low complexity" evidence="1">
    <location>
        <begin position="132"/>
        <end position="150"/>
    </location>
</feature>
<dbReference type="Pfam" id="PF05623">
    <property type="entry name" value="DUF789"/>
    <property type="match status" value="1"/>
</dbReference>
<evidence type="ECO:0008006" key="4">
    <source>
        <dbReference type="Google" id="ProtNLM"/>
    </source>
</evidence>
<accession>W1NVG1</accession>
<keyword evidence="3" id="KW-1185">Reference proteome</keyword>
<protein>
    <recommendedName>
        <fullName evidence="4">DUF789 domain-containing protein</fullName>
    </recommendedName>
</protein>
<dbReference type="Gramene" id="ERM99602">
    <property type="protein sequence ID" value="ERM99602"/>
    <property type="gene ID" value="AMTR_s00088p00150680"/>
</dbReference>
<evidence type="ECO:0000256" key="1">
    <source>
        <dbReference type="SAM" id="MobiDB-lite"/>
    </source>
</evidence>
<dbReference type="AlphaFoldDB" id="W1NVG1"/>
<gene>
    <name evidence="2" type="ORF">AMTR_s00088p00150680</name>
</gene>
<feature type="region of interest" description="Disordered" evidence="1">
    <location>
        <begin position="109"/>
        <end position="150"/>
    </location>
</feature>
<proteinExistence type="predicted"/>
<dbReference type="PANTHER" id="PTHR31343:SF29">
    <property type="entry name" value="DUF789 DOMAIN-CONTAINING PROTEIN"/>
    <property type="match status" value="1"/>
</dbReference>